<accession>A0ACA9SWF5</accession>
<reference evidence="1" key="1">
    <citation type="submission" date="2021-06" db="EMBL/GenBank/DDBJ databases">
        <authorList>
            <person name="Kallberg Y."/>
            <person name="Tangrot J."/>
            <person name="Rosling A."/>
        </authorList>
    </citation>
    <scope>NUCLEOTIDE SEQUENCE</scope>
    <source>
        <strain evidence="1">MA461A</strain>
    </source>
</reference>
<feature type="non-terminal residue" evidence="1">
    <location>
        <position position="47"/>
    </location>
</feature>
<keyword evidence="2" id="KW-1185">Reference proteome</keyword>
<dbReference type="EMBL" id="CAJVQC010166917">
    <property type="protein sequence ID" value="CAG8849696.1"/>
    <property type="molecule type" value="Genomic_DNA"/>
</dbReference>
<gene>
    <name evidence="1" type="ORF">RPERSI_LOCUS35727</name>
</gene>
<comment type="caution">
    <text evidence="1">The sequence shown here is derived from an EMBL/GenBank/DDBJ whole genome shotgun (WGS) entry which is preliminary data.</text>
</comment>
<protein>
    <submittedName>
        <fullName evidence="1">27020_t:CDS:1</fullName>
    </submittedName>
</protein>
<proteinExistence type="predicted"/>
<organism evidence="1 2">
    <name type="scientific">Racocetra persica</name>
    <dbReference type="NCBI Taxonomy" id="160502"/>
    <lineage>
        <taxon>Eukaryota</taxon>
        <taxon>Fungi</taxon>
        <taxon>Fungi incertae sedis</taxon>
        <taxon>Mucoromycota</taxon>
        <taxon>Glomeromycotina</taxon>
        <taxon>Glomeromycetes</taxon>
        <taxon>Diversisporales</taxon>
        <taxon>Gigasporaceae</taxon>
        <taxon>Racocetra</taxon>
    </lineage>
</organism>
<evidence type="ECO:0000313" key="2">
    <source>
        <dbReference type="Proteomes" id="UP000789920"/>
    </source>
</evidence>
<feature type="non-terminal residue" evidence="1">
    <location>
        <position position="1"/>
    </location>
</feature>
<dbReference type="Proteomes" id="UP000789920">
    <property type="component" value="Unassembled WGS sequence"/>
</dbReference>
<name>A0ACA9SWF5_9GLOM</name>
<sequence>QHYEMELEPIYIKEFCKYLDPQVIAVSNNKLIAVQSAKDEYSIYKVI</sequence>
<evidence type="ECO:0000313" key="1">
    <source>
        <dbReference type="EMBL" id="CAG8849696.1"/>
    </source>
</evidence>